<gene>
    <name evidence="4" type="ORF">KK1_031575</name>
</gene>
<keyword evidence="1" id="KW-0863">Zinc-finger</keyword>
<keyword evidence="5" id="KW-1185">Reference proteome</keyword>
<reference evidence="4" key="1">
    <citation type="journal article" date="2012" name="Nat. Biotechnol.">
        <title>Draft genome sequence of pigeonpea (Cajanus cajan), an orphan legume crop of resource-poor farmers.</title>
        <authorList>
            <person name="Varshney R.K."/>
            <person name="Chen W."/>
            <person name="Li Y."/>
            <person name="Bharti A.K."/>
            <person name="Saxena R.K."/>
            <person name="Schlueter J.A."/>
            <person name="Donoghue M.T."/>
            <person name="Azam S."/>
            <person name="Fan G."/>
            <person name="Whaley A.M."/>
            <person name="Farmer A.D."/>
            <person name="Sheridan J."/>
            <person name="Iwata A."/>
            <person name="Tuteja R."/>
            <person name="Penmetsa R.V."/>
            <person name="Wu W."/>
            <person name="Upadhyaya H.D."/>
            <person name="Yang S.P."/>
            <person name="Shah T."/>
            <person name="Saxena K.B."/>
            <person name="Michael T."/>
            <person name="McCombie W.R."/>
            <person name="Yang B."/>
            <person name="Zhang G."/>
            <person name="Yang H."/>
            <person name="Wang J."/>
            <person name="Spillane C."/>
            <person name="Cook D.R."/>
            <person name="May G.D."/>
            <person name="Xu X."/>
            <person name="Jackson S.A."/>
        </authorList>
    </citation>
    <scope>NUCLEOTIDE SEQUENCE [LARGE SCALE GENOMIC DNA]</scope>
</reference>
<dbReference type="GO" id="GO:0003676">
    <property type="term" value="F:nucleic acid binding"/>
    <property type="evidence" value="ECO:0007669"/>
    <property type="project" value="InterPro"/>
</dbReference>
<dbReference type="GO" id="GO:0008270">
    <property type="term" value="F:zinc ion binding"/>
    <property type="evidence" value="ECO:0007669"/>
    <property type="project" value="UniProtKB-KW"/>
</dbReference>
<dbReference type="SUPFAM" id="SSF57756">
    <property type="entry name" value="Retrovirus zinc finger-like domains"/>
    <property type="match status" value="1"/>
</dbReference>
<dbReference type="InterPro" id="IPR025724">
    <property type="entry name" value="GAG-pre-integrase_dom"/>
</dbReference>
<keyword evidence="1" id="KW-0479">Metal-binding</keyword>
<dbReference type="InterPro" id="IPR054722">
    <property type="entry name" value="PolX-like_BBD"/>
</dbReference>
<dbReference type="Gramene" id="C.cajan_30007.t">
    <property type="protein sequence ID" value="C.cajan_30007.t"/>
    <property type="gene ID" value="C.cajan_30007"/>
</dbReference>
<evidence type="ECO:0000313" key="5">
    <source>
        <dbReference type="Proteomes" id="UP000075243"/>
    </source>
</evidence>
<dbReference type="InterPro" id="IPR012337">
    <property type="entry name" value="RNaseH-like_sf"/>
</dbReference>
<dbReference type="SUPFAM" id="SSF53098">
    <property type="entry name" value="Ribonuclease H-like"/>
    <property type="match status" value="1"/>
</dbReference>
<dbReference type="InterPro" id="IPR001878">
    <property type="entry name" value="Znf_CCHC"/>
</dbReference>
<organism evidence="4 5">
    <name type="scientific">Cajanus cajan</name>
    <name type="common">Pigeon pea</name>
    <name type="synonym">Cajanus indicus</name>
    <dbReference type="NCBI Taxonomy" id="3821"/>
    <lineage>
        <taxon>Eukaryota</taxon>
        <taxon>Viridiplantae</taxon>
        <taxon>Streptophyta</taxon>
        <taxon>Embryophyta</taxon>
        <taxon>Tracheophyta</taxon>
        <taxon>Spermatophyta</taxon>
        <taxon>Magnoliopsida</taxon>
        <taxon>eudicotyledons</taxon>
        <taxon>Gunneridae</taxon>
        <taxon>Pentapetalae</taxon>
        <taxon>rosids</taxon>
        <taxon>fabids</taxon>
        <taxon>Fabales</taxon>
        <taxon>Fabaceae</taxon>
        <taxon>Papilionoideae</taxon>
        <taxon>50 kb inversion clade</taxon>
        <taxon>NPAAA clade</taxon>
        <taxon>indigoferoid/millettioid clade</taxon>
        <taxon>Phaseoleae</taxon>
        <taxon>Cajanus</taxon>
    </lineage>
</organism>
<dbReference type="InterPro" id="IPR001584">
    <property type="entry name" value="Integrase_cat-core"/>
</dbReference>
<keyword evidence="1" id="KW-0862">Zinc</keyword>
<dbReference type="InterPro" id="IPR036875">
    <property type="entry name" value="Znf_CCHC_sf"/>
</dbReference>
<evidence type="ECO:0000259" key="2">
    <source>
        <dbReference type="PROSITE" id="PS50158"/>
    </source>
</evidence>
<dbReference type="PROSITE" id="PS50158">
    <property type="entry name" value="ZF_CCHC"/>
    <property type="match status" value="1"/>
</dbReference>
<accession>A0A151RW78</accession>
<sequence length="787" mass="90058">MTSASQFVPHTLNMPIAIKLDDDNFLIWEKQVLATIRGLKLEKFVRGDAIPPRFATKENETAKTENLEAKTENLEYTNYVQQDQLLVAWLLASMSSPILTKMVGLKFAYQIWKRLEIYYAARTRAVIKKLKLQLRMIKKDKGINEYLLEIKKIVDSLVVVGSPVSDEDHIDAILDGLPDEFDGFVTSITIWLTERGPHVSSRMVLHQLLLAQEERFEKGKRSDTHLINANIVSGPNQWQNPNQGRGRSAFNTRAEFRGGRFHNRGGNWNNRGRFNAGRGNGRSNWNQTGQNNWNQNKPTCQICGKIGHIALNCYYRYNQEYQNHPQANNTQFQPSGYDISETTTLATPSTVQDPLWYPDSGASYHITHDESNLSMKSAYTGTDSVNIGNSTGLHISHVGHSYFHNPMSSKHFVRHNLLHVPSITKNLLSVSKFARDNRVFFEFWPDCCNVKTQDTKDMILQGHLKDDLYVFPQFQKVQIVYAHPVQKDSNHSLFQLWHSRLGHPSPRIVKLALKHCNIPSSHFPDSFLCDSCCMGKAHQLPFVQSTTEYKSPLELVFTDIWGPSPVPSSTGARYYIIFLDAYSRYSWIYLLNSKSQAFDAFVQFKTSAELQLGMKLKALQSDNAKEYIKFTKYLTEHGIKHRFSCPDTHEQNGSLERKHRHIVETGLTLLANASLPLHFLAEAFLTTTTLINYLPTPSLNNWSPHQTLFQTPPDYHFLKTFGCACYPLLRPYNNHKLEYKSHLCLLLVIVINIKVINAYLLLVNAMCLEMLNLTSLVFHTKKILTLF</sequence>
<feature type="domain" description="CCHC-type" evidence="2">
    <location>
        <begin position="300"/>
        <end position="313"/>
    </location>
</feature>
<feature type="domain" description="Integrase catalytic" evidence="3">
    <location>
        <begin position="548"/>
        <end position="712"/>
    </location>
</feature>
<dbReference type="AlphaFoldDB" id="A0A151RW78"/>
<evidence type="ECO:0000259" key="3">
    <source>
        <dbReference type="PROSITE" id="PS50994"/>
    </source>
</evidence>
<dbReference type="Pfam" id="PF22936">
    <property type="entry name" value="Pol_BBD"/>
    <property type="match status" value="1"/>
</dbReference>
<dbReference type="Pfam" id="PF00665">
    <property type="entry name" value="rve"/>
    <property type="match status" value="1"/>
</dbReference>
<dbReference type="InterPro" id="IPR036397">
    <property type="entry name" value="RNaseH_sf"/>
</dbReference>
<proteinExistence type="predicted"/>
<protein>
    <submittedName>
        <fullName evidence="4">Retrovirus-related Pol polyprotein from transposon TNT 1-94</fullName>
    </submittedName>
</protein>
<dbReference type="Gene3D" id="3.30.420.10">
    <property type="entry name" value="Ribonuclease H-like superfamily/Ribonuclease H"/>
    <property type="match status" value="1"/>
</dbReference>
<dbReference type="GO" id="GO:0015074">
    <property type="term" value="P:DNA integration"/>
    <property type="evidence" value="ECO:0007669"/>
    <property type="project" value="InterPro"/>
</dbReference>
<evidence type="ECO:0000313" key="4">
    <source>
        <dbReference type="EMBL" id="KYP46802.1"/>
    </source>
</evidence>
<dbReference type="EMBL" id="KQ483546">
    <property type="protein sequence ID" value="KYP46802.1"/>
    <property type="molecule type" value="Genomic_DNA"/>
</dbReference>
<dbReference type="PROSITE" id="PS50994">
    <property type="entry name" value="INTEGRASE"/>
    <property type="match status" value="1"/>
</dbReference>
<name>A0A151RW78_CAJCA</name>
<dbReference type="Pfam" id="PF14223">
    <property type="entry name" value="Retrotran_gag_2"/>
    <property type="match status" value="1"/>
</dbReference>
<dbReference type="Proteomes" id="UP000075243">
    <property type="component" value="Unassembled WGS sequence"/>
</dbReference>
<dbReference type="Pfam" id="PF13976">
    <property type="entry name" value="gag_pre-integrs"/>
    <property type="match status" value="1"/>
</dbReference>
<dbReference type="PANTHER" id="PTHR47481">
    <property type="match status" value="1"/>
</dbReference>
<dbReference type="PANTHER" id="PTHR47481:SF31">
    <property type="entry name" value="OS01G0873500 PROTEIN"/>
    <property type="match status" value="1"/>
</dbReference>
<evidence type="ECO:0000256" key="1">
    <source>
        <dbReference type="PROSITE-ProRule" id="PRU00047"/>
    </source>
</evidence>